<name>A0ACC3BLH6_PYRYE</name>
<comment type="caution">
    <text evidence="1">The sequence shown here is derived from an EMBL/GenBank/DDBJ whole genome shotgun (WGS) entry which is preliminary data.</text>
</comment>
<reference evidence="1" key="1">
    <citation type="submission" date="2019-11" db="EMBL/GenBank/DDBJ databases">
        <title>Nori genome reveals adaptations in red seaweeds to the harsh intertidal environment.</title>
        <authorList>
            <person name="Wang D."/>
            <person name="Mao Y."/>
        </authorList>
    </citation>
    <scope>NUCLEOTIDE SEQUENCE</scope>
    <source>
        <tissue evidence="1">Gametophyte</tissue>
    </source>
</reference>
<proteinExistence type="predicted"/>
<dbReference type="Proteomes" id="UP000798662">
    <property type="component" value="Chromosome 1"/>
</dbReference>
<evidence type="ECO:0000313" key="2">
    <source>
        <dbReference type="Proteomes" id="UP000798662"/>
    </source>
</evidence>
<gene>
    <name evidence="1" type="ORF">I4F81_001206</name>
</gene>
<protein>
    <submittedName>
        <fullName evidence="1">Uncharacterized protein</fullName>
    </submittedName>
</protein>
<dbReference type="EMBL" id="CM020618">
    <property type="protein sequence ID" value="KAK1858605.1"/>
    <property type="molecule type" value="Genomic_DNA"/>
</dbReference>
<sequence length="151" mass="15222">MVASAGLAGLVDAIAQAITATALLLYPAYTLLRELPPSPPSGVPAPPPTAAAVGRLHRALWVAMPPLAAATAAAAIDAPASVVVPCWYPLLAAAAVWLVLPPGGKGAGAGRRQRESPAEAAVRLWGGGVATAVLEWRRSGRLVWRGGDGQG</sequence>
<accession>A0ACC3BLH6</accession>
<evidence type="ECO:0000313" key="1">
    <source>
        <dbReference type="EMBL" id="KAK1858605.1"/>
    </source>
</evidence>
<organism evidence="1 2">
    <name type="scientific">Pyropia yezoensis</name>
    <name type="common">Susabi-nori</name>
    <name type="synonym">Porphyra yezoensis</name>
    <dbReference type="NCBI Taxonomy" id="2788"/>
    <lineage>
        <taxon>Eukaryota</taxon>
        <taxon>Rhodophyta</taxon>
        <taxon>Bangiophyceae</taxon>
        <taxon>Bangiales</taxon>
        <taxon>Bangiaceae</taxon>
        <taxon>Pyropia</taxon>
    </lineage>
</organism>
<keyword evidence="2" id="KW-1185">Reference proteome</keyword>